<dbReference type="OrthoDB" id="2742682at2759"/>
<reference evidence="3" key="1">
    <citation type="submission" date="2014-01" db="EMBL/GenBank/DDBJ databases">
        <title>The genome of the white-rot fungus Pycnoporus cinnabarinus: a basidiomycete model with a versatile arsenal for lignocellulosic biomass breakdown.</title>
        <authorList>
            <person name="Levasseur A."/>
            <person name="Lomascolo A."/>
            <person name="Ruiz-Duenas F.J."/>
            <person name="Uzan E."/>
            <person name="Piumi F."/>
            <person name="Kues U."/>
            <person name="Ram A.F.J."/>
            <person name="Murat C."/>
            <person name="Haon M."/>
            <person name="Benoit I."/>
            <person name="Arfi Y."/>
            <person name="Chevret D."/>
            <person name="Drula E."/>
            <person name="Kwon M.J."/>
            <person name="Gouret P."/>
            <person name="Lesage-Meessen L."/>
            <person name="Lombard V."/>
            <person name="Mariette J."/>
            <person name="Noirot C."/>
            <person name="Park J."/>
            <person name="Patyshakuliyeva A."/>
            <person name="Wieneger R.A.B."/>
            <person name="Wosten H.A.B."/>
            <person name="Martin F."/>
            <person name="Coutinho P.M."/>
            <person name="de Vries R."/>
            <person name="Martinez A.T."/>
            <person name="Klopp C."/>
            <person name="Pontarotti P."/>
            <person name="Henrissat B."/>
            <person name="Record E."/>
        </authorList>
    </citation>
    <scope>NUCLEOTIDE SEQUENCE [LARGE SCALE GENOMIC DNA]</scope>
    <source>
        <strain evidence="3">BRFM137</strain>
    </source>
</reference>
<dbReference type="STRING" id="5643.A0A060S530"/>
<name>A0A060S530_PYCCI</name>
<evidence type="ECO:0000256" key="1">
    <source>
        <dbReference type="SAM" id="MobiDB-lite"/>
    </source>
</evidence>
<protein>
    <recommendedName>
        <fullName evidence="2">DUF6589 domain-containing protein</fullName>
    </recommendedName>
</protein>
<evidence type="ECO:0000259" key="2">
    <source>
        <dbReference type="Pfam" id="PF20231"/>
    </source>
</evidence>
<dbReference type="EMBL" id="CCBP010000044">
    <property type="protein sequence ID" value="CDO69445.1"/>
    <property type="molecule type" value="Genomic_DNA"/>
</dbReference>
<proteinExistence type="predicted"/>
<dbReference type="HOGENOM" id="CLU_007061_0_0_1"/>
<sequence>MNLPIFLDALSWGDDECISDPKIRYERTSLMVSEELPRILERWYQVPRAHHSHSHYVRPAGARKALEEFALRCTAEVIDRELESSSHLFKLPENGLSEGSLTSFDFAEVASKLQEPAGAPHLFSLLYGAMCRAHHSYTQSEQRAKTRKNPNFATVMLFSQLQYMRSHSAACWAKPLTVFLKAKGASAKSLDLLHALGITMSHSWSVKAHAGISTDAMGEVQKIIHRLTWWLTYDNVNFGFQVFEQRLANQSHFDSGTSGSVFIKPNTPPTPPLSSAALQEQRRLGRQNPLTVTDIIKLEVAAAPRIQSHLIHIVLRMLLDCPEFDLATYEHRSHTALVPLPPVNRLPLGAKHATKQYVLGTVHIDESSYDGTDSLISEWMHQLKLNSREEEKRTGLDRVLVWIGDQLTVDRLRALANFRCEDSNGYDRLDWLVTVFGWFHVQMAFANSLHRQYFGSTRGRGLHQAFGLLHQKGLQNVKIKGTFYHHLHEGILHVAEGHFRDCWRKAGEVKELSELRKRSPEDLWMLAEKIVQNYASNDAIEDLEALMGVHTIELRTGSVCVALYYNCVAKG</sequence>
<comment type="caution">
    <text evidence="3">The sequence shown here is derived from an EMBL/GenBank/DDBJ whole genome shotgun (WGS) entry which is preliminary data.</text>
</comment>
<evidence type="ECO:0000313" key="4">
    <source>
        <dbReference type="Proteomes" id="UP000029665"/>
    </source>
</evidence>
<keyword evidence="4" id="KW-1185">Reference proteome</keyword>
<accession>A0A060S530</accession>
<evidence type="ECO:0000313" key="3">
    <source>
        <dbReference type="EMBL" id="CDO69445.1"/>
    </source>
</evidence>
<dbReference type="Pfam" id="PF20231">
    <property type="entry name" value="DUF6589"/>
    <property type="match status" value="1"/>
</dbReference>
<feature type="domain" description="DUF6589" evidence="2">
    <location>
        <begin position="286"/>
        <end position="542"/>
    </location>
</feature>
<feature type="region of interest" description="Disordered" evidence="1">
    <location>
        <begin position="259"/>
        <end position="279"/>
    </location>
</feature>
<gene>
    <name evidence="3" type="ORF">BN946_scf184817.g5</name>
</gene>
<dbReference type="OMA" id="ANFRCED"/>
<dbReference type="AlphaFoldDB" id="A0A060S530"/>
<organism evidence="3 4">
    <name type="scientific">Pycnoporus cinnabarinus</name>
    <name type="common">Cinnabar-red polypore</name>
    <name type="synonym">Trametes cinnabarina</name>
    <dbReference type="NCBI Taxonomy" id="5643"/>
    <lineage>
        <taxon>Eukaryota</taxon>
        <taxon>Fungi</taxon>
        <taxon>Dikarya</taxon>
        <taxon>Basidiomycota</taxon>
        <taxon>Agaricomycotina</taxon>
        <taxon>Agaricomycetes</taxon>
        <taxon>Polyporales</taxon>
        <taxon>Polyporaceae</taxon>
        <taxon>Trametes</taxon>
    </lineage>
</organism>
<dbReference type="InterPro" id="IPR046496">
    <property type="entry name" value="DUF6589"/>
</dbReference>
<dbReference type="Proteomes" id="UP000029665">
    <property type="component" value="Unassembled WGS sequence"/>
</dbReference>